<dbReference type="HOGENOM" id="CLU_100689_1_0_1"/>
<name>A7RJ94_NEMVE</name>
<dbReference type="OrthoDB" id="9981546at2759"/>
<dbReference type="PANTHER" id="PTHR34389:SF2">
    <property type="entry name" value="L-RHAMNOSE MUTAROTASE"/>
    <property type="match status" value="1"/>
</dbReference>
<dbReference type="InterPro" id="IPR008000">
    <property type="entry name" value="Rham/fucose_mutarotase"/>
</dbReference>
<sequence>MSASKSGNLVPKRLGSVIKLKPGMYERYKELHAAVWPKVLQRLTASNIRNFTIYFDKHNQVLFSHMEYIGDNFEADMAAIGADPVTKEWWKECEPCQESFDWTGPAPSEGGTGGNWWAPCEELFHDGHHATSFS</sequence>
<keyword evidence="2" id="KW-1185">Reference proteome</keyword>
<proteinExistence type="predicted"/>
<protein>
    <recommendedName>
        <fullName evidence="3">L-rhamnose mutarotase</fullName>
    </recommendedName>
</protein>
<dbReference type="InParanoid" id="A7RJ94"/>
<dbReference type="eggNOG" id="ENOG502S4QF">
    <property type="taxonomic scope" value="Eukaryota"/>
</dbReference>
<evidence type="ECO:0000313" key="2">
    <source>
        <dbReference type="Proteomes" id="UP000001593"/>
    </source>
</evidence>
<evidence type="ECO:0000313" key="1">
    <source>
        <dbReference type="EMBL" id="EDO48541.1"/>
    </source>
</evidence>
<dbReference type="InterPro" id="IPR011008">
    <property type="entry name" value="Dimeric_a/b-barrel"/>
</dbReference>
<dbReference type="SUPFAM" id="SSF54909">
    <property type="entry name" value="Dimeric alpha+beta barrel"/>
    <property type="match status" value="1"/>
</dbReference>
<dbReference type="Pfam" id="PF05336">
    <property type="entry name" value="rhaM"/>
    <property type="match status" value="1"/>
</dbReference>
<dbReference type="PANTHER" id="PTHR34389">
    <property type="entry name" value="L-RHAMNOSE MUTAROTASE"/>
    <property type="match status" value="1"/>
</dbReference>
<accession>A7RJ94</accession>
<dbReference type="Gene3D" id="3.30.70.100">
    <property type="match status" value="1"/>
</dbReference>
<dbReference type="EMBL" id="DS469513">
    <property type="protein sequence ID" value="EDO48541.1"/>
    <property type="molecule type" value="Genomic_DNA"/>
</dbReference>
<gene>
    <name evidence="1" type="ORF">NEMVEDRAFT_v1g238702</name>
</gene>
<dbReference type="OMA" id="HAKVWPE"/>
<dbReference type="KEGG" id="nve:5520883"/>
<dbReference type="GO" id="GO:0016857">
    <property type="term" value="F:racemase and epimerase activity, acting on carbohydrates and derivatives"/>
    <property type="evidence" value="ECO:0000318"/>
    <property type="project" value="GO_Central"/>
</dbReference>
<evidence type="ECO:0008006" key="3">
    <source>
        <dbReference type="Google" id="ProtNLM"/>
    </source>
</evidence>
<dbReference type="Proteomes" id="UP000001593">
    <property type="component" value="Unassembled WGS sequence"/>
</dbReference>
<dbReference type="AlphaFoldDB" id="A7RJ94"/>
<organism evidence="1 2">
    <name type="scientific">Nematostella vectensis</name>
    <name type="common">Starlet sea anemone</name>
    <dbReference type="NCBI Taxonomy" id="45351"/>
    <lineage>
        <taxon>Eukaryota</taxon>
        <taxon>Metazoa</taxon>
        <taxon>Cnidaria</taxon>
        <taxon>Anthozoa</taxon>
        <taxon>Hexacorallia</taxon>
        <taxon>Actiniaria</taxon>
        <taxon>Edwardsiidae</taxon>
        <taxon>Nematostella</taxon>
    </lineage>
</organism>
<dbReference type="PhylomeDB" id="A7RJ94"/>
<reference evidence="1 2" key="1">
    <citation type="journal article" date="2007" name="Science">
        <title>Sea anemone genome reveals ancestral eumetazoan gene repertoire and genomic organization.</title>
        <authorList>
            <person name="Putnam N.H."/>
            <person name="Srivastava M."/>
            <person name="Hellsten U."/>
            <person name="Dirks B."/>
            <person name="Chapman J."/>
            <person name="Salamov A."/>
            <person name="Terry A."/>
            <person name="Shapiro H."/>
            <person name="Lindquist E."/>
            <person name="Kapitonov V.V."/>
            <person name="Jurka J."/>
            <person name="Genikhovich G."/>
            <person name="Grigoriev I.V."/>
            <person name="Lucas S.M."/>
            <person name="Steele R.E."/>
            <person name="Finnerty J.R."/>
            <person name="Technau U."/>
            <person name="Martindale M.Q."/>
            <person name="Rokhsar D.S."/>
        </authorList>
    </citation>
    <scope>NUCLEOTIDE SEQUENCE [LARGE SCALE GENOMIC DNA]</scope>
    <source>
        <strain evidence="2">CH2 X CH6</strain>
    </source>
</reference>